<evidence type="ECO:0000313" key="3">
    <source>
        <dbReference type="Proteomes" id="UP000675554"/>
    </source>
</evidence>
<name>A0A8T4J3E3_9ACTN</name>
<dbReference type="InterPro" id="IPR005031">
    <property type="entry name" value="COQ10_START"/>
</dbReference>
<dbReference type="EMBL" id="JAGSMN010000729">
    <property type="protein sequence ID" value="MBR7676727.1"/>
    <property type="molecule type" value="Genomic_DNA"/>
</dbReference>
<evidence type="ECO:0000259" key="1">
    <source>
        <dbReference type="Pfam" id="PF03364"/>
    </source>
</evidence>
<sequence>MRSVDVALSLPEADPEEVYERVKQFARYPDLVPEVRSVVTHEITEGRATSDWEVYFRNGILRWSEADEFDRNALTIDFAQLDGDFELFTGTWRISATERGARVDFQADFDFGMPSLQGILDPVAERVIRETIARIVLGLFGTGTVLDDAALARAVEAASPETRATA</sequence>
<dbReference type="Proteomes" id="UP000675554">
    <property type="component" value="Unassembled WGS sequence"/>
</dbReference>
<protein>
    <submittedName>
        <fullName evidence="2">SRPBCC family protein</fullName>
    </submittedName>
</protein>
<accession>A0A8T4J3E3</accession>
<evidence type="ECO:0000313" key="2">
    <source>
        <dbReference type="EMBL" id="MBR7676727.1"/>
    </source>
</evidence>
<dbReference type="AlphaFoldDB" id="A0A8T4J3E3"/>
<keyword evidence="3" id="KW-1185">Reference proteome</keyword>
<feature type="domain" description="Coenzyme Q-binding protein COQ10 START" evidence="1">
    <location>
        <begin position="12"/>
        <end position="134"/>
    </location>
</feature>
<proteinExistence type="predicted"/>
<dbReference type="Gene3D" id="3.30.530.20">
    <property type="match status" value="1"/>
</dbReference>
<dbReference type="InterPro" id="IPR023393">
    <property type="entry name" value="START-like_dom_sf"/>
</dbReference>
<dbReference type="Pfam" id="PF03364">
    <property type="entry name" value="Polyketide_cyc"/>
    <property type="match status" value="1"/>
</dbReference>
<dbReference type="SUPFAM" id="SSF55961">
    <property type="entry name" value="Bet v1-like"/>
    <property type="match status" value="1"/>
</dbReference>
<reference evidence="2" key="1">
    <citation type="submission" date="2021-04" db="EMBL/GenBank/DDBJ databases">
        <title>Sequencing of actinobacteria type strains.</title>
        <authorList>
            <person name="Nguyen G.-S."/>
            <person name="Wentzel A."/>
        </authorList>
    </citation>
    <scope>NUCLEOTIDE SEQUENCE</scope>
    <source>
        <strain evidence="2">DSM 42095</strain>
    </source>
</reference>
<gene>
    <name evidence="2" type="ORF">KDA82_27720</name>
</gene>
<comment type="caution">
    <text evidence="2">The sequence shown here is derived from an EMBL/GenBank/DDBJ whole genome shotgun (WGS) entry which is preliminary data.</text>
</comment>
<organism evidence="2 3">
    <name type="scientific">Streptomyces daliensis</name>
    <dbReference type="NCBI Taxonomy" id="299421"/>
    <lineage>
        <taxon>Bacteria</taxon>
        <taxon>Bacillati</taxon>
        <taxon>Actinomycetota</taxon>
        <taxon>Actinomycetes</taxon>
        <taxon>Kitasatosporales</taxon>
        <taxon>Streptomycetaceae</taxon>
        <taxon>Streptomyces</taxon>
    </lineage>
</organism>